<feature type="domain" description="Strawberry notch AAA" evidence="4">
    <location>
        <begin position="287"/>
        <end position="410"/>
    </location>
</feature>
<organism evidence="5">
    <name type="scientific">Ursus maritimus</name>
    <name type="common">Polar bear</name>
    <name type="synonym">Thalarctos maritimus</name>
    <dbReference type="NCBI Taxonomy" id="29073"/>
    <lineage>
        <taxon>Eukaryota</taxon>
        <taxon>Metazoa</taxon>
        <taxon>Chordata</taxon>
        <taxon>Craniata</taxon>
        <taxon>Vertebrata</taxon>
        <taxon>Euteleostomi</taxon>
        <taxon>Mammalia</taxon>
        <taxon>Eutheria</taxon>
        <taxon>Laurasiatheria</taxon>
        <taxon>Carnivora</taxon>
        <taxon>Caniformia</taxon>
        <taxon>Ursidae</taxon>
        <taxon>Ursus</taxon>
    </lineage>
</organism>
<dbReference type="GO" id="GO:0030316">
    <property type="term" value="P:osteoclast differentiation"/>
    <property type="evidence" value="ECO:0007669"/>
    <property type="project" value="TreeGrafter"/>
</dbReference>
<feature type="compositionally biased region" description="Basic residues" evidence="2">
    <location>
        <begin position="519"/>
        <end position="542"/>
    </location>
</feature>
<dbReference type="AlphaFoldDB" id="A0A452TH35"/>
<feature type="compositionally biased region" description="Acidic residues" evidence="2">
    <location>
        <begin position="161"/>
        <end position="173"/>
    </location>
</feature>
<dbReference type="GO" id="GO:0045944">
    <property type="term" value="P:positive regulation of transcription by RNA polymerase II"/>
    <property type="evidence" value="ECO:0007669"/>
    <property type="project" value="TreeGrafter"/>
</dbReference>
<dbReference type="GO" id="GO:0005634">
    <property type="term" value="C:nucleus"/>
    <property type="evidence" value="ECO:0007669"/>
    <property type="project" value="TreeGrafter"/>
</dbReference>
<feature type="domain" description="Strawberry notch helicase C" evidence="3">
    <location>
        <begin position="756"/>
        <end position="896"/>
    </location>
</feature>
<dbReference type="InterPro" id="IPR027417">
    <property type="entry name" value="P-loop_NTPase"/>
</dbReference>
<dbReference type="Pfam" id="PF13871">
    <property type="entry name" value="Helicase_C_4"/>
    <property type="match status" value="2"/>
</dbReference>
<dbReference type="InterPro" id="IPR039187">
    <property type="entry name" value="SNO_AAA"/>
</dbReference>
<evidence type="ECO:0000259" key="4">
    <source>
        <dbReference type="Pfam" id="PF13872"/>
    </source>
</evidence>
<dbReference type="GO" id="GO:0031490">
    <property type="term" value="F:chromatin DNA binding"/>
    <property type="evidence" value="ECO:0007669"/>
    <property type="project" value="TreeGrafter"/>
</dbReference>
<dbReference type="PANTHER" id="PTHR12706">
    <property type="entry name" value="STRAWBERRY NOTCH-RELATED"/>
    <property type="match status" value="1"/>
</dbReference>
<dbReference type="SUPFAM" id="SSF52540">
    <property type="entry name" value="P-loop containing nucleoside triphosphate hydrolases"/>
    <property type="match status" value="1"/>
</dbReference>
<dbReference type="InterPro" id="IPR026937">
    <property type="entry name" value="SBNO_Helicase_C_dom"/>
</dbReference>
<accession>A0A452TH35</accession>
<evidence type="ECO:0000256" key="1">
    <source>
        <dbReference type="ARBA" id="ARBA00006992"/>
    </source>
</evidence>
<dbReference type="GO" id="GO:0071354">
    <property type="term" value="P:cellular response to interleukin-6"/>
    <property type="evidence" value="ECO:0007669"/>
    <property type="project" value="TreeGrafter"/>
</dbReference>
<dbReference type="Pfam" id="PF13872">
    <property type="entry name" value="AAA_34"/>
    <property type="match status" value="2"/>
</dbReference>
<reference evidence="5" key="1">
    <citation type="submission" date="2019-03" db="UniProtKB">
        <authorList>
            <consortium name="Ensembl"/>
        </authorList>
    </citation>
    <scope>IDENTIFICATION</scope>
</reference>
<dbReference type="GO" id="GO:0042393">
    <property type="term" value="F:histone binding"/>
    <property type="evidence" value="ECO:0007669"/>
    <property type="project" value="TreeGrafter"/>
</dbReference>
<sequence>MLAVGPAMDGEFPQHEPPPAGSILYSPPPLQTPLCGSSVQVSAGHPRRVWAPLLLAAGVSIVCLGPPAAPAASHLPIFQDSAYLDDLSNASIFSSSVDSLSDIADTPDFLPADSLSQVPTIWDVSTGPSPHDKVSSPCGLCTGSSLTTARHRHRLQAQSQPEEDDDAEEDEGEELGHTETYADYVPSKSKIGKQHPDRVVETSTLSSVPPPDITYTLALPASDSGVLSALQLEAITYACQVTLGLPSGPRPVLPCPLGQLEDSWAKGRFAAAVGALLTSWSVLVSVCAIVFDECHKAKNASSTKMGKAVLDLQNKLPLARVVYASATGASEPRNMIYMSRLGIWGDGTPFRTFEEFLHAIEKRGVGAMEIVAMDMKVSGMYIARQLSFSGVTFRIEEIPLAPAFERVYNRAALLWAEALGVFQQAADWIGLESRKSLWGQFWSAHQRFFKYLCVAAKVHRLVELARGGVARDKCVVIGLQSTGEARTREVLDEKDGQLDCFVSAAEGVFLSLIQKHFPSTKRKRERGAGSKRKRRPRGRGAKAPRLACEASGVIRISDDSSTESDAGLDSDFHSSPESVLDDDVVILDAIGLPADDRGLLCPLQRDPHGPGVLERVERLKQDLLAKVRVLGRELPVNTLDELIDQLGGPERVAEMTGRKGRVVSRPDGTVAFESRAEQGLSIDHVNLREKERFMSGEKLVAIISEASSSGISLQADRRVQNQRRRVHMTLELPWSADRDALPRAAPPSTAGPWEPAKRLESLGALTHGDRRATESRDLSKYNFENKYGARALSCVLTTILSQTENKVPLPQGYPGGDAAFFRDMKQGLLSVGIGGRESRSGCLDVEKDCSITKFLNRILGLEVHKQNALFQYFSDTFDHLIEMDKKEGKYDMGILDLAPGIDEIYEESQQVFLAPGHPQDEQVVFYKISVDRGLKWDEAYARSLELTGTHDGFYLSYKVGGWAAARPLGARPQWGAGQGRGREGSSPHLCQPHPGLGETAVIPITSSWVSSACARWVGLLGLVVGLLGSAGGPQGRHGPRSPERSGTPRALRNSRKPEELPGPAPEPEGARAKGSPTCPPTPPQGRRSTWQANLYVLFPQDNQGWGRQASSRA</sequence>
<comment type="similarity">
    <text evidence="1">Belongs to the SBNO family.</text>
</comment>
<feature type="region of interest" description="Disordered" evidence="2">
    <location>
        <begin position="737"/>
        <end position="756"/>
    </location>
</feature>
<feature type="domain" description="Strawberry notch AAA" evidence="4">
    <location>
        <begin position="194"/>
        <end position="242"/>
    </location>
</feature>
<evidence type="ECO:0000313" key="5">
    <source>
        <dbReference type="Ensembl" id="ENSUMAP00000007388"/>
    </source>
</evidence>
<feature type="region of interest" description="Disordered" evidence="2">
    <location>
        <begin position="1"/>
        <end position="26"/>
    </location>
</feature>
<proteinExistence type="inferred from homology"/>
<feature type="region of interest" description="Disordered" evidence="2">
    <location>
        <begin position="1031"/>
        <end position="1093"/>
    </location>
</feature>
<feature type="region of interest" description="Disordered" evidence="2">
    <location>
        <begin position="149"/>
        <end position="196"/>
    </location>
</feature>
<feature type="region of interest" description="Disordered" evidence="2">
    <location>
        <begin position="519"/>
        <end position="543"/>
    </location>
</feature>
<dbReference type="GO" id="GO:0045892">
    <property type="term" value="P:negative regulation of DNA-templated transcription"/>
    <property type="evidence" value="ECO:0007669"/>
    <property type="project" value="TreeGrafter"/>
</dbReference>
<evidence type="ECO:0000256" key="2">
    <source>
        <dbReference type="SAM" id="MobiDB-lite"/>
    </source>
</evidence>
<dbReference type="GO" id="GO:0002281">
    <property type="term" value="P:macrophage activation involved in immune response"/>
    <property type="evidence" value="ECO:0007669"/>
    <property type="project" value="TreeGrafter"/>
</dbReference>
<protein>
    <submittedName>
        <fullName evidence="5">Strawberry notch homolog 2</fullName>
    </submittedName>
</protein>
<dbReference type="Ensembl" id="ENSUMAT00000008856.1">
    <property type="protein sequence ID" value="ENSUMAP00000007388.1"/>
    <property type="gene ID" value="ENSUMAG00000005695.1"/>
</dbReference>
<dbReference type="InterPro" id="IPR026741">
    <property type="entry name" value="SNO"/>
</dbReference>
<feature type="region of interest" description="Disordered" evidence="2">
    <location>
        <begin position="973"/>
        <end position="992"/>
    </location>
</feature>
<dbReference type="PANTHER" id="PTHR12706:SF5">
    <property type="entry name" value="PROTEIN STRAWBERRY NOTCH HOMOLOG 2"/>
    <property type="match status" value="1"/>
</dbReference>
<dbReference type="OMA" id="QPPEPIY"/>
<name>A0A452TH35_URSMA</name>
<evidence type="ECO:0000259" key="3">
    <source>
        <dbReference type="Pfam" id="PF13871"/>
    </source>
</evidence>
<dbReference type="GO" id="GO:0050727">
    <property type="term" value="P:regulation of inflammatory response"/>
    <property type="evidence" value="ECO:0007669"/>
    <property type="project" value="TreeGrafter"/>
</dbReference>
<feature type="domain" description="Strawberry notch helicase C" evidence="3">
    <location>
        <begin position="637"/>
        <end position="738"/>
    </location>
</feature>
<feature type="compositionally biased region" description="Pro residues" evidence="2">
    <location>
        <begin position="15"/>
        <end position="26"/>
    </location>
</feature>
<dbReference type="GeneTree" id="ENSGT00940000159946"/>
<gene>
    <name evidence="5" type="primary">SBNO2</name>
</gene>